<organism evidence="2 3">
    <name type="scientific">Phyllostomus discolor</name>
    <name type="common">pale spear-nosed bat</name>
    <dbReference type="NCBI Taxonomy" id="89673"/>
    <lineage>
        <taxon>Eukaryota</taxon>
        <taxon>Metazoa</taxon>
        <taxon>Chordata</taxon>
        <taxon>Craniata</taxon>
        <taxon>Vertebrata</taxon>
        <taxon>Euteleostomi</taxon>
        <taxon>Mammalia</taxon>
        <taxon>Eutheria</taxon>
        <taxon>Laurasiatheria</taxon>
        <taxon>Chiroptera</taxon>
        <taxon>Yangochiroptera</taxon>
        <taxon>Phyllostomidae</taxon>
        <taxon>Phyllostominae</taxon>
        <taxon>Phyllostomus</taxon>
    </lineage>
</organism>
<proteinExistence type="predicted"/>
<name>A0A834EAG6_9CHIR</name>
<dbReference type="Proteomes" id="UP000664940">
    <property type="component" value="Unassembled WGS sequence"/>
</dbReference>
<dbReference type="EMBL" id="JABVXQ010000005">
    <property type="protein sequence ID" value="KAF6109871.1"/>
    <property type="molecule type" value="Genomic_DNA"/>
</dbReference>
<accession>A0A834EAG6</accession>
<feature type="region of interest" description="Disordered" evidence="1">
    <location>
        <begin position="1"/>
        <end position="44"/>
    </location>
</feature>
<evidence type="ECO:0000256" key="1">
    <source>
        <dbReference type="SAM" id="MobiDB-lite"/>
    </source>
</evidence>
<dbReference type="AlphaFoldDB" id="A0A834EAG6"/>
<comment type="caution">
    <text evidence="2">The sequence shown here is derived from an EMBL/GenBank/DDBJ whole genome shotgun (WGS) entry which is preliminary data.</text>
</comment>
<gene>
    <name evidence="2" type="ORF">HJG60_011062</name>
</gene>
<sequence length="163" mass="17015">MGPGEEPAGSSVGEASRPRAFSVGSPRQGLGRGPGTAELEGRGQYRGCPVQAPHLHAVAPKGEALEQTQGPVHCSLPLRLCSAGVQALLLAPRAGPQLQKRPLGRERMHCLAPSLLWRLLQCQAGRGVTRGTSWPQGSKAQDCSPARPALLCLPGPICHEVAS</sequence>
<evidence type="ECO:0000313" key="2">
    <source>
        <dbReference type="EMBL" id="KAF6109871.1"/>
    </source>
</evidence>
<protein>
    <submittedName>
        <fullName evidence="2">Uncharacterized protein</fullName>
    </submittedName>
</protein>
<evidence type="ECO:0000313" key="3">
    <source>
        <dbReference type="Proteomes" id="UP000664940"/>
    </source>
</evidence>
<reference evidence="2 3" key="1">
    <citation type="journal article" date="2020" name="Nature">
        <title>Six reference-quality genomes reveal evolution of bat adaptations.</title>
        <authorList>
            <person name="Jebb D."/>
            <person name="Huang Z."/>
            <person name="Pippel M."/>
            <person name="Hughes G.M."/>
            <person name="Lavrichenko K."/>
            <person name="Devanna P."/>
            <person name="Winkler S."/>
            <person name="Jermiin L.S."/>
            <person name="Skirmuntt E.C."/>
            <person name="Katzourakis A."/>
            <person name="Burkitt-Gray L."/>
            <person name="Ray D.A."/>
            <person name="Sullivan K.A.M."/>
            <person name="Roscito J.G."/>
            <person name="Kirilenko B.M."/>
            <person name="Davalos L.M."/>
            <person name="Corthals A.P."/>
            <person name="Power M.L."/>
            <person name="Jones G."/>
            <person name="Ransome R.D."/>
            <person name="Dechmann D.K.N."/>
            <person name="Locatelli A.G."/>
            <person name="Puechmaille S.J."/>
            <person name="Fedrigo O."/>
            <person name="Jarvis E.D."/>
            <person name="Hiller M."/>
            <person name="Vernes S.C."/>
            <person name="Myers E.W."/>
            <person name="Teeling E.C."/>
        </authorList>
    </citation>
    <scope>NUCLEOTIDE SEQUENCE [LARGE SCALE GENOMIC DNA]</scope>
    <source>
        <strain evidence="2">Bat1K_MPI-CBG_1</strain>
    </source>
</reference>